<proteinExistence type="inferred from homology"/>
<feature type="coiled-coil region" evidence="7">
    <location>
        <begin position="180"/>
        <end position="214"/>
    </location>
</feature>
<evidence type="ECO:0000313" key="10">
    <source>
        <dbReference type="Proteomes" id="UP001600894"/>
    </source>
</evidence>
<evidence type="ECO:0000256" key="2">
    <source>
        <dbReference type="ARBA" id="ARBA00008806"/>
    </source>
</evidence>
<evidence type="ECO:0000313" key="9">
    <source>
        <dbReference type="EMBL" id="GAA6269608.1"/>
    </source>
</evidence>
<evidence type="ECO:0008006" key="11">
    <source>
        <dbReference type="Google" id="ProtNLM"/>
    </source>
</evidence>
<dbReference type="EMBL" id="BAABXL010000001">
    <property type="protein sequence ID" value="GAA6269608.1"/>
    <property type="molecule type" value="Genomic_DNA"/>
</dbReference>
<evidence type="ECO:0000256" key="1">
    <source>
        <dbReference type="ARBA" id="ARBA00004651"/>
    </source>
</evidence>
<gene>
    <name evidence="9" type="ORF">F130042H8_26680</name>
</gene>
<keyword evidence="10" id="KW-1185">Reference proteome</keyword>
<name>A0ABQ0AZZ3_9FIRM</name>
<accession>A0ABQ0AZZ3</accession>
<dbReference type="InterPro" id="IPR003688">
    <property type="entry name" value="TraG/VirD4"/>
</dbReference>
<comment type="subcellular location">
    <subcellularLocation>
        <location evidence="1">Cell membrane</location>
        <topology evidence="1">Multi-pass membrane protein</topology>
    </subcellularLocation>
</comment>
<protein>
    <recommendedName>
        <fullName evidence="11">Type IV secretion system protein VirD4</fullName>
    </recommendedName>
</protein>
<keyword evidence="6 8" id="KW-0472">Membrane</keyword>
<dbReference type="Pfam" id="PF02534">
    <property type="entry name" value="T4SS-DNA_transf"/>
    <property type="match status" value="1"/>
</dbReference>
<evidence type="ECO:0000256" key="3">
    <source>
        <dbReference type="ARBA" id="ARBA00022475"/>
    </source>
</evidence>
<dbReference type="Proteomes" id="UP001600894">
    <property type="component" value="Unassembled WGS sequence"/>
</dbReference>
<dbReference type="SUPFAM" id="SSF52540">
    <property type="entry name" value="P-loop containing nucleoside triphosphate hydrolases"/>
    <property type="match status" value="1"/>
</dbReference>
<sequence length="621" mass="70854">MVVWWIISEIAFFCLMFNILMRPRSTLHTIREFPVTDYISIPVPAGNGQYGNAWFATRSDEERLLNTYVLSGENPEKLKERPGIVVDMKRVGDTDEIRYLKGFSHSIILAMTGAGKTRRVLLQSICLQILAGDCILVSDVKGEIYYYTHRFAKSEGYKIITIDFVNPLKSSHYNFLQPIIDALQEGREKRDKKIEELKKKILEAEDDLETIGKYAKDIEILNNDYSWTDKAQDYTWDLVAIFAGEPKGEPLWHNGETATMAACIMAICLEAPKEYWNLYNVYNFIAYMGQSNPKTHKTPLSVYLDQLPDSHPAKMIFMQSQIAAERTRSSFYTSALGTLRLFTNPRLAEMSSQSDFALGELGTQKIAIYMIIPDEKKTYYPIASVLINQMYIAQIETARKLGGKLKVPTDYDLDEIGNFPPIPVMGNMVAAGRSRGIQVNLVIQGYQQLEANYKNDFETIKAQCGLKIFLKSDDNKTLESISKTYGNYTVESTSTSTSANTNLKTQDANISNSSNLTGRKLLQEEDIGMIRYPDALIMITSERPIMTKLPDLSEYHFNKILGLGDEEHNRQLIERLENERIERDCKSIPLWGIWNVFKEKLEEEARRQSNESGIKNEDEDM</sequence>
<dbReference type="Gene3D" id="3.40.50.300">
    <property type="entry name" value="P-loop containing nucleotide triphosphate hydrolases"/>
    <property type="match status" value="1"/>
</dbReference>
<evidence type="ECO:0000256" key="7">
    <source>
        <dbReference type="SAM" id="Coils"/>
    </source>
</evidence>
<dbReference type="CDD" id="cd01127">
    <property type="entry name" value="TrwB_TraG_TraD_VirD4"/>
    <property type="match status" value="1"/>
</dbReference>
<keyword evidence="7" id="KW-0175">Coiled coil</keyword>
<dbReference type="PANTHER" id="PTHR37937:SF1">
    <property type="entry name" value="CONJUGATIVE TRANSFER: DNA TRANSPORT"/>
    <property type="match status" value="1"/>
</dbReference>
<evidence type="ECO:0000256" key="8">
    <source>
        <dbReference type="SAM" id="Phobius"/>
    </source>
</evidence>
<organism evidence="9 10">
    <name type="scientific">Enterocloster alcoholdehydrogenati</name>
    <dbReference type="NCBI Taxonomy" id="2547410"/>
    <lineage>
        <taxon>Bacteria</taxon>
        <taxon>Bacillati</taxon>
        <taxon>Bacillota</taxon>
        <taxon>Clostridia</taxon>
        <taxon>Lachnospirales</taxon>
        <taxon>Lachnospiraceae</taxon>
        <taxon>Enterocloster</taxon>
    </lineage>
</organism>
<keyword evidence="5 8" id="KW-1133">Transmembrane helix</keyword>
<evidence type="ECO:0000256" key="6">
    <source>
        <dbReference type="ARBA" id="ARBA00023136"/>
    </source>
</evidence>
<comment type="caution">
    <text evidence="9">The sequence shown here is derived from an EMBL/GenBank/DDBJ whole genome shotgun (WGS) entry which is preliminary data.</text>
</comment>
<keyword evidence="4 8" id="KW-0812">Transmembrane</keyword>
<feature type="transmembrane region" description="Helical" evidence="8">
    <location>
        <begin position="6"/>
        <end position="21"/>
    </location>
</feature>
<dbReference type="PANTHER" id="PTHR37937">
    <property type="entry name" value="CONJUGATIVE TRANSFER: DNA TRANSPORT"/>
    <property type="match status" value="1"/>
</dbReference>
<dbReference type="InterPro" id="IPR027417">
    <property type="entry name" value="P-loop_NTPase"/>
</dbReference>
<keyword evidence="3" id="KW-1003">Cell membrane</keyword>
<dbReference type="InterPro" id="IPR051539">
    <property type="entry name" value="T4SS-coupling_protein"/>
</dbReference>
<evidence type="ECO:0000256" key="5">
    <source>
        <dbReference type="ARBA" id="ARBA00022989"/>
    </source>
</evidence>
<reference evidence="9 10" key="1">
    <citation type="submission" date="2024-04" db="EMBL/GenBank/DDBJ databases">
        <title>Defined microbial consortia suppress multidrug-resistant proinflammatory Enterobacteriaceae via ecological control.</title>
        <authorList>
            <person name="Furuichi M."/>
            <person name="Kawaguchi T."/>
            <person name="Pust M."/>
            <person name="Yasuma K."/>
            <person name="Plichta D."/>
            <person name="Hasegawa N."/>
            <person name="Ohya T."/>
            <person name="Bhattarai S."/>
            <person name="Sasajima S."/>
            <person name="Aoto Y."/>
            <person name="Tuganbaev T."/>
            <person name="Yaginuma M."/>
            <person name="Ueda M."/>
            <person name="Okahashi N."/>
            <person name="Amafuji K."/>
            <person name="Kiridooshi Y."/>
            <person name="Sugita K."/>
            <person name="Strazar M."/>
            <person name="Skelly A."/>
            <person name="Suda W."/>
            <person name="Hattori M."/>
            <person name="Nakamoto N."/>
            <person name="Caballero S."/>
            <person name="Norman J."/>
            <person name="Olle B."/>
            <person name="Tanoue T."/>
            <person name="Arita M."/>
            <person name="Bucci V."/>
            <person name="Atarashi K."/>
            <person name="Xavier R."/>
            <person name="Honda K."/>
        </authorList>
    </citation>
    <scope>NUCLEOTIDE SEQUENCE [LARGE SCALE GENOMIC DNA]</scope>
    <source>
        <strain evidence="10">f13</strain>
    </source>
</reference>
<evidence type="ECO:0000256" key="4">
    <source>
        <dbReference type="ARBA" id="ARBA00022692"/>
    </source>
</evidence>
<comment type="similarity">
    <text evidence="2">Belongs to the VirD4/TraG family.</text>
</comment>